<name>A0ACB7XFH7_9ERIC</name>
<proteinExistence type="predicted"/>
<comment type="caution">
    <text evidence="1">The sequence shown here is derived from an EMBL/GenBank/DDBJ whole genome shotgun (WGS) entry which is preliminary data.</text>
</comment>
<sequence length="562" mass="63240">MEGANQPGIGSGGDEYHHIGDDFDVPIDPDFERLMLEEDDRLGKLGSLHQPSFDPFNDGPDVGSVDSSTTVATGSKGSTTKTQERKRRKNEVSFDISSDNVLRFSALSRRDAASKLKVSESTLKRVCRKYGIHRWPPRGKNKEKERFPVAEPSAGDILPLDSPEESLLMERDSTINVAHDVRADHSWPSISHLEHESLLTLEDPRQQFGRRREYAAKSLGGELDSTGDSLDQPSVDAFKDGLDVSSVDSDTIVATSSKDSTTKTQERKRKKKELALTFLTTMSYDFSESTLQRVCRKYGIHRWPPHGKNKKERFRVAVPSTGDIVPHDSPGDIGITRWPYQQNGGGAVARGKTGVRIEIPLEDVLQYSNMRLDDAARKLKVCSSTLKRIYRDDYADSHKRKKSGGRPKKILTMEELLECKDYTLEAAAQKLGVSMTTVKRRITDLTGKPWSEFQQSIPDSQRLHGKERMQDEDKVVVGVDYNGGSYLFDLTKIKKPRRFQELEKLIKKSFNLLPKTYNVKYFRGGEDHTVFNSDTLQGCLSLADQFNPIKLKVEVTDAGKRI</sequence>
<dbReference type="Proteomes" id="UP000828048">
    <property type="component" value="Chromosome 10"/>
</dbReference>
<keyword evidence="2" id="KW-1185">Reference proteome</keyword>
<gene>
    <name evidence="1" type="ORF">Vadar_005345</name>
</gene>
<protein>
    <submittedName>
        <fullName evidence="1">Uncharacterized protein</fullName>
    </submittedName>
</protein>
<evidence type="ECO:0000313" key="1">
    <source>
        <dbReference type="EMBL" id="KAH7839525.1"/>
    </source>
</evidence>
<dbReference type="EMBL" id="CM037160">
    <property type="protein sequence ID" value="KAH7839525.1"/>
    <property type="molecule type" value="Genomic_DNA"/>
</dbReference>
<accession>A0ACB7XFH7</accession>
<reference evidence="1 2" key="1">
    <citation type="journal article" date="2021" name="Hortic Res">
        <title>High-quality reference genome and annotation aids understanding of berry development for evergreen blueberry (Vaccinium darrowii).</title>
        <authorList>
            <person name="Yu J."/>
            <person name="Hulse-Kemp A.M."/>
            <person name="Babiker E."/>
            <person name="Staton M."/>
        </authorList>
    </citation>
    <scope>NUCLEOTIDE SEQUENCE [LARGE SCALE GENOMIC DNA]</scope>
    <source>
        <strain evidence="2">cv. NJ 8807/NJ 8810</strain>
        <tissue evidence="1">Young leaf</tissue>
    </source>
</reference>
<organism evidence="1 2">
    <name type="scientific">Vaccinium darrowii</name>
    <dbReference type="NCBI Taxonomy" id="229202"/>
    <lineage>
        <taxon>Eukaryota</taxon>
        <taxon>Viridiplantae</taxon>
        <taxon>Streptophyta</taxon>
        <taxon>Embryophyta</taxon>
        <taxon>Tracheophyta</taxon>
        <taxon>Spermatophyta</taxon>
        <taxon>Magnoliopsida</taxon>
        <taxon>eudicotyledons</taxon>
        <taxon>Gunneridae</taxon>
        <taxon>Pentapetalae</taxon>
        <taxon>asterids</taxon>
        <taxon>Ericales</taxon>
        <taxon>Ericaceae</taxon>
        <taxon>Vaccinioideae</taxon>
        <taxon>Vaccinieae</taxon>
        <taxon>Vaccinium</taxon>
    </lineage>
</organism>
<evidence type="ECO:0000313" key="2">
    <source>
        <dbReference type="Proteomes" id="UP000828048"/>
    </source>
</evidence>